<keyword evidence="3" id="KW-1185">Reference proteome</keyword>
<evidence type="ECO:0000259" key="1">
    <source>
        <dbReference type="Pfam" id="PF07738"/>
    </source>
</evidence>
<protein>
    <recommendedName>
        <fullName evidence="1">SUN domain-containing protein</fullName>
    </recommendedName>
</protein>
<comment type="caution">
    <text evidence="2">The sequence shown here is derived from an EMBL/GenBank/DDBJ whole genome shotgun (WGS) entry which is preliminary data.</text>
</comment>
<name>A0ABR2L9Y2_9EUKA</name>
<evidence type="ECO:0000313" key="3">
    <source>
        <dbReference type="Proteomes" id="UP001470230"/>
    </source>
</evidence>
<dbReference type="Gene3D" id="2.60.120.260">
    <property type="entry name" value="Galactose-binding domain-like"/>
    <property type="match status" value="1"/>
</dbReference>
<accession>A0ABR2L9Y2</accession>
<dbReference type="Pfam" id="PF07738">
    <property type="entry name" value="Sad1_UNC"/>
    <property type="match status" value="1"/>
</dbReference>
<dbReference type="InterPro" id="IPR012919">
    <property type="entry name" value="SUN_dom"/>
</dbReference>
<dbReference type="SUPFAM" id="SSF49785">
    <property type="entry name" value="Galactose-binding domain-like"/>
    <property type="match status" value="1"/>
</dbReference>
<feature type="domain" description="SUN" evidence="1">
    <location>
        <begin position="301"/>
        <end position="425"/>
    </location>
</feature>
<proteinExistence type="predicted"/>
<evidence type="ECO:0000313" key="2">
    <source>
        <dbReference type="EMBL" id="KAK8900149.1"/>
    </source>
</evidence>
<dbReference type="InterPro" id="IPR008979">
    <property type="entry name" value="Galactose-bd-like_sf"/>
</dbReference>
<gene>
    <name evidence="2" type="ORF">M9Y10_002472</name>
</gene>
<sequence length="428" mass="49297">MSIQPQVQLKTTAVLNIPVQSYKSDFTFIINGDKFNMSYVISDLISPVISNIHQNDPTASIFTISTENPGDFSYVLKLAIFRPFTIPDDEIPFFAEIIEKLGNDSIDISNLIQGELTNDNIITYLEQHEKFSRLYKEKIDTEIDYASSHFFELCEEHKEEMKRLKFDTIEKIVSNANLRLKNEDQLVSFINYLYEDGNKEYLKLYGYVIFTNISTAAIGEFIDHVPQADLTEEAWKSITRRLRQPIPKSQMIDQPGRYNNNKRFLPKGENNFDGIIRHLLAESNGNITEKVSITASSGNNRAVNVTHFDQSDNFCSDNAQNSWICFDFKDSRIVPTNYQIKSYNNASGDHPKTWVIEGKKDENSQFENLGGESNCSYLNGQCVSHVFQIKNSNEKEFRFIRMRLTGPNWLDHHYLQIGSFEIYGTLIE</sequence>
<dbReference type="Proteomes" id="UP001470230">
    <property type="component" value="Unassembled WGS sequence"/>
</dbReference>
<organism evidence="2 3">
    <name type="scientific">Tritrichomonas musculus</name>
    <dbReference type="NCBI Taxonomy" id="1915356"/>
    <lineage>
        <taxon>Eukaryota</taxon>
        <taxon>Metamonada</taxon>
        <taxon>Parabasalia</taxon>
        <taxon>Tritrichomonadida</taxon>
        <taxon>Tritrichomonadidae</taxon>
        <taxon>Tritrichomonas</taxon>
    </lineage>
</organism>
<dbReference type="EMBL" id="JAPFFF010000001">
    <property type="protein sequence ID" value="KAK8900149.1"/>
    <property type="molecule type" value="Genomic_DNA"/>
</dbReference>
<reference evidence="2 3" key="1">
    <citation type="submission" date="2024-04" db="EMBL/GenBank/DDBJ databases">
        <title>Tritrichomonas musculus Genome.</title>
        <authorList>
            <person name="Alves-Ferreira E."/>
            <person name="Grigg M."/>
            <person name="Lorenzi H."/>
            <person name="Galac M."/>
        </authorList>
    </citation>
    <scope>NUCLEOTIDE SEQUENCE [LARGE SCALE GENOMIC DNA]</scope>
    <source>
        <strain evidence="2 3">EAF2021</strain>
    </source>
</reference>